<comment type="caution">
    <text evidence="4">The sequence shown here is derived from an EMBL/GenBank/DDBJ whole genome shotgun (WGS) entry which is preliminary data.</text>
</comment>
<dbReference type="PANTHER" id="PTHR21601">
    <property type="entry name" value="SPA2 PROTEIN"/>
    <property type="match status" value="1"/>
</dbReference>
<dbReference type="Pfam" id="PF08518">
    <property type="entry name" value="GIT_SHD"/>
    <property type="match status" value="2"/>
</dbReference>
<feature type="coiled-coil region" evidence="1">
    <location>
        <begin position="558"/>
        <end position="606"/>
    </location>
</feature>
<feature type="compositionally biased region" description="Low complexity" evidence="2">
    <location>
        <begin position="812"/>
        <end position="826"/>
    </location>
</feature>
<dbReference type="Proteomes" id="UP001055219">
    <property type="component" value="Unassembled WGS sequence"/>
</dbReference>
<evidence type="ECO:0000259" key="3">
    <source>
        <dbReference type="SMART" id="SM00555"/>
    </source>
</evidence>
<feature type="compositionally biased region" description="Polar residues" evidence="2">
    <location>
        <begin position="112"/>
        <end position="125"/>
    </location>
</feature>
<feature type="compositionally biased region" description="Polar residues" evidence="2">
    <location>
        <begin position="332"/>
        <end position="346"/>
    </location>
</feature>
<accession>A0A9P9Y538</accession>
<feature type="region of interest" description="Disordered" evidence="2">
    <location>
        <begin position="253"/>
        <end position="385"/>
    </location>
</feature>
<reference evidence="4" key="1">
    <citation type="journal article" date="2021" name="J Fungi (Basel)">
        <title>Genomic and Metabolomic Analyses of the Marine Fungus Emericellopsis cladophorae: Insights into Saltwater Adaptability Mechanisms and Its Biosynthetic Potential.</title>
        <authorList>
            <person name="Goncalves M.F.M."/>
            <person name="Hilario S."/>
            <person name="Van de Peer Y."/>
            <person name="Esteves A.C."/>
            <person name="Alves A."/>
        </authorList>
    </citation>
    <scope>NUCLEOTIDE SEQUENCE</scope>
    <source>
        <strain evidence="4">MUM 19.33</strain>
    </source>
</reference>
<feature type="compositionally biased region" description="Basic and acidic residues" evidence="2">
    <location>
        <begin position="401"/>
        <end position="411"/>
    </location>
</feature>
<dbReference type="GO" id="GO:0005826">
    <property type="term" value="C:actomyosin contractile ring"/>
    <property type="evidence" value="ECO:0007669"/>
    <property type="project" value="TreeGrafter"/>
</dbReference>
<feature type="compositionally biased region" description="Basic and acidic residues" evidence="2">
    <location>
        <begin position="859"/>
        <end position="872"/>
    </location>
</feature>
<organism evidence="4 5">
    <name type="scientific">Emericellopsis cladophorae</name>
    <dbReference type="NCBI Taxonomy" id="2686198"/>
    <lineage>
        <taxon>Eukaryota</taxon>
        <taxon>Fungi</taxon>
        <taxon>Dikarya</taxon>
        <taxon>Ascomycota</taxon>
        <taxon>Pezizomycotina</taxon>
        <taxon>Sordariomycetes</taxon>
        <taxon>Hypocreomycetidae</taxon>
        <taxon>Hypocreales</taxon>
        <taxon>Bionectriaceae</taxon>
        <taxon>Emericellopsis</taxon>
    </lineage>
</organism>
<feature type="region of interest" description="Disordered" evidence="2">
    <location>
        <begin position="34"/>
        <end position="130"/>
    </location>
</feature>
<proteinExistence type="predicted"/>
<feature type="compositionally biased region" description="Acidic residues" evidence="2">
    <location>
        <begin position="348"/>
        <end position="357"/>
    </location>
</feature>
<feature type="compositionally biased region" description="Polar residues" evidence="2">
    <location>
        <begin position="785"/>
        <end position="797"/>
    </location>
</feature>
<keyword evidence="5" id="KW-1185">Reference proteome</keyword>
<reference evidence="4" key="2">
    <citation type="submission" date="2022-07" db="EMBL/GenBank/DDBJ databases">
        <authorList>
            <person name="Goncalves M.F.M."/>
            <person name="Hilario S."/>
            <person name="Van De Peer Y."/>
            <person name="Esteves A.C."/>
            <person name="Alves A."/>
        </authorList>
    </citation>
    <scope>NUCLEOTIDE SEQUENCE</scope>
    <source>
        <strain evidence="4">MUM 19.33</strain>
    </source>
</reference>
<evidence type="ECO:0000256" key="1">
    <source>
        <dbReference type="SAM" id="Coils"/>
    </source>
</evidence>
<evidence type="ECO:0000313" key="4">
    <source>
        <dbReference type="EMBL" id="KAI6783089.1"/>
    </source>
</evidence>
<dbReference type="GeneID" id="75827110"/>
<evidence type="ECO:0000256" key="2">
    <source>
        <dbReference type="SAM" id="MobiDB-lite"/>
    </source>
</evidence>
<feature type="compositionally biased region" description="Low complexity" evidence="2">
    <location>
        <begin position="68"/>
        <end position="95"/>
    </location>
</feature>
<dbReference type="GO" id="GO:0005078">
    <property type="term" value="F:MAP-kinase scaffold activity"/>
    <property type="evidence" value="ECO:0007669"/>
    <property type="project" value="TreeGrafter"/>
</dbReference>
<keyword evidence="1" id="KW-0175">Coiled coil</keyword>
<feature type="compositionally biased region" description="Pro residues" evidence="2">
    <location>
        <begin position="305"/>
        <end position="321"/>
    </location>
</feature>
<feature type="compositionally biased region" description="Low complexity" evidence="2">
    <location>
        <begin position="259"/>
        <end position="272"/>
    </location>
</feature>
<dbReference type="RefSeq" id="XP_051363945.1">
    <property type="nucleotide sequence ID" value="XM_051504427.1"/>
</dbReference>
<feature type="region of interest" description="Disordered" evidence="2">
    <location>
        <begin position="761"/>
        <end position="872"/>
    </location>
</feature>
<dbReference type="PANTHER" id="PTHR21601:SF0">
    <property type="entry name" value="PROTEIN SPA2-RELATED"/>
    <property type="match status" value="1"/>
</dbReference>
<protein>
    <recommendedName>
        <fullName evidence="3">GIT Spa2 homology (SHD) domain-containing protein</fullName>
    </recommendedName>
</protein>
<gene>
    <name evidence="4" type="ORF">J7T54_000591</name>
</gene>
<dbReference type="InterPro" id="IPR056439">
    <property type="entry name" value="VBS_C3G9"/>
</dbReference>
<dbReference type="OrthoDB" id="5588096at2759"/>
<feature type="region of interest" description="Disordered" evidence="2">
    <location>
        <begin position="401"/>
        <end position="427"/>
    </location>
</feature>
<dbReference type="AlphaFoldDB" id="A0A9P9Y538"/>
<dbReference type="Pfam" id="PF23742">
    <property type="entry name" value="VBS_C3G9"/>
    <property type="match status" value="1"/>
</dbReference>
<feature type="compositionally biased region" description="Basic and acidic residues" evidence="2">
    <location>
        <begin position="365"/>
        <end position="382"/>
    </location>
</feature>
<dbReference type="GO" id="GO:1902716">
    <property type="term" value="C:cell cortex of growing cell tip"/>
    <property type="evidence" value="ECO:0007669"/>
    <property type="project" value="TreeGrafter"/>
</dbReference>
<name>A0A9P9Y538_9HYPO</name>
<feature type="domain" description="GIT Spa2 homology (SHD)" evidence="3">
    <location>
        <begin position="215"/>
        <end position="245"/>
    </location>
</feature>
<evidence type="ECO:0000313" key="5">
    <source>
        <dbReference type="Proteomes" id="UP001055219"/>
    </source>
</evidence>
<dbReference type="EMBL" id="JAGIXG020000009">
    <property type="protein sequence ID" value="KAI6783089.1"/>
    <property type="molecule type" value="Genomic_DNA"/>
</dbReference>
<feature type="domain" description="GIT Spa2 homology (SHD)" evidence="3">
    <location>
        <begin position="158"/>
        <end position="188"/>
    </location>
</feature>
<dbReference type="InterPro" id="IPR013724">
    <property type="entry name" value="GIT_SHD"/>
</dbReference>
<dbReference type="SMART" id="SM00555">
    <property type="entry name" value="GIT"/>
    <property type="match status" value="2"/>
</dbReference>
<sequence>MLISKCLKISRGPLRAARVTPFEVDVTPIPEIMSVAGRNGPLSPSSLGGGEWPSNKYASEDSLPTGRGNLASPPLSSGSNPNPVMSMNGFPSGPRSNGGGPSPPASVGRSSTYARSDSARNSTRADQIDDSVLQNHYHALKLFLHGRDPNGKNPPNKARDKLLRLSSVQFYELSTDVYDELIRRQSAARAPPNAPNAPPSFLLPEKTFHPKRNQARQRLSSLGPPRFRDLATDVFHELERRFPRFVGAEIPRGVSSISMRGPPGRTGTPSSGYGPGPGPGPGQGPGQGPRGPRMRQPSDAGSLRGPPPSDNYGVPPSPGPNGPQGFGHPMQKQLNQNNTIVPNKSTMVEDDDDDDGDSYALGSNRESKRSAGGSETDKKLIDEYQSQVKELRDKLEGMEGAMKQKEDELRTALDQQVSNEQKKEWDDARAALESQVTDAQALNDEMRQELERMRLDHDEEMRQEIGRLRQDHDEEMRQEIGRLRQDHDEESRQLRQAHDEEMKQEIGRLHQDHDEETRQLRDQLAELQQRGDVGNADMELQEENRTLRESLLEQRQVTDEVRREAQAFMQEMRTLSQQSMSTYEKQLELEQTVAQLETEVVQWKGQYTRTKTQLRSMRAPSIGLTVDQEAGHMVNHGVFTQENGLIKDIHVTKFQIAVDELLQKARLDRPELVIDAMKSVVVNVRRITKDVDEGTPTDEAFAQQKPKLKAKVSAAANHVITSSKNHAAGAGLSPVSLLDAAASHLTAAVVELLRAAKIRPTPAEELEEEDDGSITPVELSGFLSPGSTSHMPNTQETLPPPPAFNGLGGMRASAGSSAYSPISSPRESVEPHASRGHSGSGYGAMNQGDTNGYSLPQDGRGEDLKINDHYAY</sequence>
<dbReference type="InterPro" id="IPR039892">
    <property type="entry name" value="Spa2/Sph1"/>
</dbReference>